<evidence type="ECO:0000313" key="2">
    <source>
        <dbReference type="EMBL" id="VEU19309.1"/>
    </source>
</evidence>
<protein>
    <submittedName>
        <fullName evidence="2">DEKNAAC100426</fullName>
    </submittedName>
</protein>
<evidence type="ECO:0000256" key="1">
    <source>
        <dbReference type="SAM" id="MobiDB-lite"/>
    </source>
</evidence>
<feature type="region of interest" description="Disordered" evidence="1">
    <location>
        <begin position="232"/>
        <end position="254"/>
    </location>
</feature>
<accession>A0A448YEI6</accession>
<dbReference type="OrthoDB" id="3997547at2759"/>
<gene>
    <name evidence="2" type="ORF">BRENAR_LOCUS47</name>
</gene>
<reference evidence="2 3" key="1">
    <citation type="submission" date="2018-12" db="EMBL/GenBank/DDBJ databases">
        <authorList>
            <person name="Tiukova I."/>
            <person name="Dainat J."/>
        </authorList>
    </citation>
    <scope>NUCLEOTIDE SEQUENCE [LARGE SCALE GENOMIC DNA]</scope>
</reference>
<sequence length="254" mass="28575">MANFNYNYNYNYNYGYSQEPSDTAIVAPPSPSHRNNFFLPGGRRVFPSPIHNISSRRVNWNTPTTRVKRRSSDVEESSKKVKHPTAMRHRTNIPAENLTLQNMDVGEYPKFEHPEGGIIQFTPVGNIRTFVSDNNVVQRIVEKNSSFDLSKTDRGIDGYKLFLGKNGFATTDDCSPSKSKPEETCIKGVYMDTSPSNEIEGYMRAGYSDAVANNTSYYQDGETSAAKLSFYLDDDDDDDDYDDGDNDGDDAMVD</sequence>
<dbReference type="EMBL" id="CAACVR010000001">
    <property type="protein sequence ID" value="VEU19309.1"/>
    <property type="molecule type" value="Genomic_DNA"/>
</dbReference>
<dbReference type="Proteomes" id="UP000290900">
    <property type="component" value="Unassembled WGS sequence"/>
</dbReference>
<dbReference type="AlphaFoldDB" id="A0A448YEI6"/>
<organism evidence="2 3">
    <name type="scientific">Brettanomyces naardenensis</name>
    <name type="common">Yeast</name>
    <dbReference type="NCBI Taxonomy" id="13370"/>
    <lineage>
        <taxon>Eukaryota</taxon>
        <taxon>Fungi</taxon>
        <taxon>Dikarya</taxon>
        <taxon>Ascomycota</taxon>
        <taxon>Saccharomycotina</taxon>
        <taxon>Pichiomycetes</taxon>
        <taxon>Pichiales</taxon>
        <taxon>Pichiaceae</taxon>
        <taxon>Brettanomyces</taxon>
    </lineage>
</organism>
<dbReference type="InParanoid" id="A0A448YEI6"/>
<keyword evidence="3" id="KW-1185">Reference proteome</keyword>
<proteinExistence type="predicted"/>
<name>A0A448YEI6_BRENA</name>
<evidence type="ECO:0000313" key="3">
    <source>
        <dbReference type="Proteomes" id="UP000290900"/>
    </source>
</evidence>